<dbReference type="Pfam" id="PF02515">
    <property type="entry name" value="CoA_transf_3"/>
    <property type="match status" value="1"/>
</dbReference>
<dbReference type="PANTHER" id="PTHR48228">
    <property type="entry name" value="SUCCINYL-COA--D-CITRAMALATE COA-TRANSFERASE"/>
    <property type="match status" value="1"/>
</dbReference>
<evidence type="ECO:0000313" key="1">
    <source>
        <dbReference type="EMBL" id="GGF51344.1"/>
    </source>
</evidence>
<dbReference type="SUPFAM" id="SSF89796">
    <property type="entry name" value="CoA-transferase family III (CaiB/BaiF)"/>
    <property type="match status" value="1"/>
</dbReference>
<dbReference type="Gene3D" id="3.40.50.10540">
    <property type="entry name" value="Crotonobetainyl-coa:carnitine coa-transferase, domain 1"/>
    <property type="match status" value="1"/>
</dbReference>
<name>A0A917F7J7_9HYPH</name>
<sequence length="405" mass="42145">MTNHVEGPLNGLTIVELSSGAGAAYAGRLLSTLGAHTVLAEPPGGSLLRHRPPFLPPSGEGAGEVSALFAYLAAGKASVVCDLATVAGREDLHRLLETADAFICDVPLAQRAGLGVDEAGLRATHPHLIHVSVLPYGASGPHADWHGEEINLIHASGEGFLLPNGLSAEMFPDRPPLKIHGHFAEMQGGVVAALGALAALLASRQGEGTAGEAVDVSIQDAALAVGAFAIQRLGDGSLEHRLTRSFKYGGVLECADGYVQLLTLEERQWTGLVELMGRPGWATAPDLADPLERSRRGAEINERIRAWSRTQLTADVVARAQTLGVPMGKYASPAEVLAGAHEAARGLFQSVDIPGAGPADVLVAPFHLDGGALRLRSGPPALGEHQSILSGNRRREAAPRAVGAR</sequence>
<dbReference type="GO" id="GO:0016740">
    <property type="term" value="F:transferase activity"/>
    <property type="evidence" value="ECO:0007669"/>
    <property type="project" value="UniProtKB-KW"/>
</dbReference>
<dbReference type="InterPro" id="IPR003673">
    <property type="entry name" value="CoA-Trfase_fam_III"/>
</dbReference>
<dbReference type="InterPro" id="IPR050509">
    <property type="entry name" value="CoA-transferase_III"/>
</dbReference>
<dbReference type="InterPro" id="IPR023606">
    <property type="entry name" value="CoA-Trfase_III_dom_1_sf"/>
</dbReference>
<dbReference type="Gene3D" id="3.30.1540.10">
    <property type="entry name" value="formyl-coa transferase, domain 3"/>
    <property type="match status" value="1"/>
</dbReference>
<protein>
    <submittedName>
        <fullName evidence="1">CoA transferase</fullName>
    </submittedName>
</protein>
<reference evidence="1" key="1">
    <citation type="journal article" date="2014" name="Int. J. Syst. Evol. Microbiol.">
        <title>Complete genome sequence of Corynebacterium casei LMG S-19264T (=DSM 44701T), isolated from a smear-ripened cheese.</title>
        <authorList>
            <consortium name="US DOE Joint Genome Institute (JGI-PGF)"/>
            <person name="Walter F."/>
            <person name="Albersmeier A."/>
            <person name="Kalinowski J."/>
            <person name="Ruckert C."/>
        </authorList>
    </citation>
    <scope>NUCLEOTIDE SEQUENCE</scope>
    <source>
        <strain evidence="1">CCM 7897</strain>
    </source>
</reference>
<organism evidence="1 2">
    <name type="scientific">Azorhizobium oxalatiphilum</name>
    <dbReference type="NCBI Taxonomy" id="980631"/>
    <lineage>
        <taxon>Bacteria</taxon>
        <taxon>Pseudomonadati</taxon>
        <taxon>Pseudomonadota</taxon>
        <taxon>Alphaproteobacteria</taxon>
        <taxon>Hyphomicrobiales</taxon>
        <taxon>Xanthobacteraceae</taxon>
        <taxon>Azorhizobium</taxon>
    </lineage>
</organism>
<dbReference type="PANTHER" id="PTHR48228:SF5">
    <property type="entry name" value="ALPHA-METHYLACYL-COA RACEMASE"/>
    <property type="match status" value="1"/>
</dbReference>
<evidence type="ECO:0000313" key="2">
    <source>
        <dbReference type="Proteomes" id="UP000606044"/>
    </source>
</evidence>
<dbReference type="Proteomes" id="UP000606044">
    <property type="component" value="Unassembled WGS sequence"/>
</dbReference>
<dbReference type="RefSeq" id="WP_188575675.1">
    <property type="nucleotide sequence ID" value="NZ_BMCT01000001.1"/>
</dbReference>
<dbReference type="InterPro" id="IPR044855">
    <property type="entry name" value="CoA-Trfase_III_dom3_sf"/>
</dbReference>
<dbReference type="AlphaFoldDB" id="A0A917F7J7"/>
<reference evidence="1" key="2">
    <citation type="submission" date="2020-09" db="EMBL/GenBank/DDBJ databases">
        <authorList>
            <person name="Sun Q."/>
            <person name="Sedlacek I."/>
        </authorList>
    </citation>
    <scope>NUCLEOTIDE SEQUENCE</scope>
    <source>
        <strain evidence="1">CCM 7897</strain>
    </source>
</reference>
<keyword evidence="2" id="KW-1185">Reference proteome</keyword>
<gene>
    <name evidence="1" type="ORF">GCM10007301_08460</name>
</gene>
<proteinExistence type="predicted"/>
<comment type="caution">
    <text evidence="1">The sequence shown here is derived from an EMBL/GenBank/DDBJ whole genome shotgun (WGS) entry which is preliminary data.</text>
</comment>
<dbReference type="EMBL" id="BMCT01000001">
    <property type="protein sequence ID" value="GGF51344.1"/>
    <property type="molecule type" value="Genomic_DNA"/>
</dbReference>
<keyword evidence="1" id="KW-0808">Transferase</keyword>
<accession>A0A917F7J7</accession>